<organism evidence="1 2">
    <name type="scientific">Vibrio caribbeanicus ATCC BAA-2122</name>
    <dbReference type="NCBI Taxonomy" id="796620"/>
    <lineage>
        <taxon>Bacteria</taxon>
        <taxon>Pseudomonadati</taxon>
        <taxon>Pseudomonadota</taxon>
        <taxon>Gammaproteobacteria</taxon>
        <taxon>Vibrionales</taxon>
        <taxon>Vibrionaceae</taxon>
        <taxon>Vibrio</taxon>
    </lineage>
</organism>
<dbReference type="EMBL" id="AEIU01000114">
    <property type="protein sequence ID" value="EFP94792.1"/>
    <property type="molecule type" value="Genomic_DNA"/>
</dbReference>
<keyword evidence="2" id="KW-1185">Reference proteome</keyword>
<reference evidence="1 2" key="1">
    <citation type="journal article" date="2012" name="Int. J. Syst. Evol. Microbiol.">
        <title>Vibrio caribbeanicus sp. nov., isolated from the marine sponge Scleritoderma cyanea.</title>
        <authorList>
            <person name="Hoffmann M."/>
            <person name="Monday S.R."/>
            <person name="Allard M.W."/>
            <person name="Strain E.A."/>
            <person name="Whittaker P."/>
            <person name="Naum M."/>
            <person name="McCarthy P.J."/>
            <person name="Lopez J.V."/>
            <person name="Fischer M."/>
            <person name="Brown E.W."/>
        </authorList>
    </citation>
    <scope>NUCLEOTIDE SEQUENCE [LARGE SCALE GENOMIC DNA]</scope>
    <source>
        <strain evidence="1 2">ATCC BAA-2122</strain>
    </source>
</reference>
<evidence type="ECO:0000313" key="1">
    <source>
        <dbReference type="EMBL" id="EFP94792.1"/>
    </source>
</evidence>
<gene>
    <name evidence="1" type="ORF">VIBC2010_05755</name>
</gene>
<accession>E3BQ64</accession>
<dbReference type="OrthoDB" id="5811309at2"/>
<dbReference type="RefSeq" id="WP_009603328.1">
    <property type="nucleotide sequence ID" value="NZ_AEIU01000114.1"/>
</dbReference>
<comment type="caution">
    <text evidence="1">The sequence shown here is derived from an EMBL/GenBank/DDBJ whole genome shotgun (WGS) entry which is preliminary data.</text>
</comment>
<evidence type="ECO:0000313" key="2">
    <source>
        <dbReference type="Proteomes" id="UP000002943"/>
    </source>
</evidence>
<name>E3BQ64_9VIBR</name>
<dbReference type="eggNOG" id="ENOG5032CF2">
    <property type="taxonomic scope" value="Bacteria"/>
</dbReference>
<dbReference type="AlphaFoldDB" id="E3BQ64"/>
<protein>
    <submittedName>
        <fullName evidence="1">Uncharacterized protein</fullName>
    </submittedName>
</protein>
<dbReference type="STRING" id="796620.VIBC2010_05755"/>
<proteinExistence type="predicted"/>
<dbReference type="Proteomes" id="UP000002943">
    <property type="component" value="Unassembled WGS sequence"/>
</dbReference>
<sequence>MRQRIGVERLNKPITIEDVEQINQKQQSYIEQLSDKPKLWLAFCNEKLALASETVCFLLRQTLSNYRRGFPSQENHYLQRIEAQMTELKSVYVSFYHFAPGLIFQLKESQPEIYVWLMMQEEFGQDVEHLISGLMVASKIDKTMANVLIARSQLVQLDRILAELIDGNASGCEIYFEFLRIRQTLTTSLIKHWIETEKVTHQCAYPVLALYDNPAGIEWIEQNSNYEQWLFERIITKSDRNTWFRIQFGTQPSAINSPKVMLFAKLLELKEFEEIEITASYAPIAFALCGDWRLVPSILEHLLALEESEGEIWIQALYVVYGERLPLKPSDVGVEYEWEEICQKLVEWQDRDGYQQNLPSRLGFALSFESTLKAMQGQNITAEFRQWLWYQLCIQSRVYIPWDMTMPRYQQDWNFTRLRELPSASERFELRNQNAVVGY</sequence>